<evidence type="ECO:0000256" key="1">
    <source>
        <dbReference type="ARBA" id="ARBA00022801"/>
    </source>
</evidence>
<dbReference type="PANTHER" id="PTHR42776">
    <property type="entry name" value="SERINE PEPTIDASE S9 FAMILY MEMBER"/>
    <property type="match status" value="1"/>
</dbReference>
<name>A0A2T2WZX2_9FIRM</name>
<dbReference type="AlphaFoldDB" id="A0A2T2WZX2"/>
<dbReference type="InterPro" id="IPR001375">
    <property type="entry name" value="Peptidase_S9_cat"/>
</dbReference>
<dbReference type="SUPFAM" id="SSF53474">
    <property type="entry name" value="alpha/beta-Hydrolases"/>
    <property type="match status" value="1"/>
</dbReference>
<reference evidence="4 5" key="1">
    <citation type="journal article" date="2014" name="BMC Genomics">
        <title>Comparison of environmental and isolate Sulfobacillus genomes reveals diverse carbon, sulfur, nitrogen, and hydrogen metabolisms.</title>
        <authorList>
            <person name="Justice N.B."/>
            <person name="Norman A."/>
            <person name="Brown C.T."/>
            <person name="Singh A."/>
            <person name="Thomas B.C."/>
            <person name="Banfield J.F."/>
        </authorList>
    </citation>
    <scope>NUCLEOTIDE SEQUENCE [LARGE SCALE GENOMIC DNA]</scope>
    <source>
        <strain evidence="4">AMDSBA1</strain>
    </source>
</reference>
<dbReference type="Proteomes" id="UP000242699">
    <property type="component" value="Unassembled WGS sequence"/>
</dbReference>
<protein>
    <submittedName>
        <fullName evidence="4">S9 family peptidase</fullName>
    </submittedName>
</protein>
<evidence type="ECO:0000256" key="2">
    <source>
        <dbReference type="ARBA" id="ARBA00022825"/>
    </source>
</evidence>
<gene>
    <name evidence="4" type="ORF">C7B43_11400</name>
</gene>
<dbReference type="Gene3D" id="3.40.50.1820">
    <property type="entry name" value="alpha/beta hydrolase"/>
    <property type="match status" value="1"/>
</dbReference>
<dbReference type="Gene3D" id="2.120.10.30">
    <property type="entry name" value="TolB, C-terminal domain"/>
    <property type="match status" value="2"/>
</dbReference>
<dbReference type="GO" id="GO:0004252">
    <property type="term" value="F:serine-type endopeptidase activity"/>
    <property type="evidence" value="ECO:0007669"/>
    <property type="project" value="TreeGrafter"/>
</dbReference>
<dbReference type="InterPro" id="IPR011042">
    <property type="entry name" value="6-blade_b-propeller_TolB-like"/>
</dbReference>
<keyword evidence="2" id="KW-0645">Protease</keyword>
<proteinExistence type="predicted"/>
<evidence type="ECO:0000313" key="4">
    <source>
        <dbReference type="EMBL" id="PSR27791.1"/>
    </source>
</evidence>
<accession>A0A2T2WZX2</accession>
<keyword evidence="1" id="KW-0378">Hydrolase</keyword>
<sequence length="673" mass="76890">MKTITTEDLFRFKLGGDIQICPGKDLAVYVENQADRKTNGYQTRIMKIWKDQTPEIFTQGPDDHFPRFSPDGQWLAFISKRSGQNQIWTMATDGGEARQLSFIDGGLESFVWAPDSLTLYATALLTEDGIRQETDKENPDEYLKFNQDVKVITELSHKMDGVGFYGKRRPHIVKLIRDKSREPEQLTYGPYRHSQLAVSPDGNQLFFCSRYEEDYDREPFEQHIYRLDLREVATKTRNAPPQRLSPIGIGAYSPFVHPDGSHLFFIGSRTEDLGYDNPSLFVVPLGQPENCRKIAPNWDRPFADESLSDMLGPAGNPLRFDEDGSHIFSLTSDTGSVQLARIDWQRDEVELLTAGSHVVYSYDLDPRRSYAILAVNTPANPTQIEWLDCSSSSAEPIVLTNPNLEFLRSVQLSSPERFRYHTPQGPEIDGWVLPPVNREKGRKYPAVLAIHGGPMMMYADSFFLEFQWLAAHGYAVIYTNPRGSQGYGRDFCLAIQKEWGHLDYEDIMTGLDTALKNHPWIDGERLAVAGGSYGGFMTNWIVGHTHRFKAAITMRSVVDWKAMVGTGDAGWHWMRLAGGVAPWHPDDGWYRRQSPITYVENITTPLLIEHQEGDLRCPIEQGEILFTAVKYLNKAPVKFIRYPDEFHGMSRNGKPWHRIFRLNSFIEWLEDYL</sequence>
<dbReference type="SUPFAM" id="SSF82171">
    <property type="entry name" value="DPP6 N-terminal domain-like"/>
    <property type="match status" value="1"/>
</dbReference>
<evidence type="ECO:0000259" key="3">
    <source>
        <dbReference type="Pfam" id="PF00326"/>
    </source>
</evidence>
<keyword evidence="2" id="KW-0720">Serine protease</keyword>
<comment type="caution">
    <text evidence="4">The sequence shown here is derived from an EMBL/GenBank/DDBJ whole genome shotgun (WGS) entry which is preliminary data.</text>
</comment>
<dbReference type="Pfam" id="PF07676">
    <property type="entry name" value="PD40"/>
    <property type="match status" value="3"/>
</dbReference>
<dbReference type="EMBL" id="PXYT01000024">
    <property type="protein sequence ID" value="PSR27791.1"/>
    <property type="molecule type" value="Genomic_DNA"/>
</dbReference>
<dbReference type="InterPro" id="IPR011659">
    <property type="entry name" value="WD40"/>
</dbReference>
<dbReference type="Pfam" id="PF00326">
    <property type="entry name" value="Peptidase_S9"/>
    <property type="match status" value="1"/>
</dbReference>
<dbReference type="GO" id="GO:0006508">
    <property type="term" value="P:proteolysis"/>
    <property type="evidence" value="ECO:0007669"/>
    <property type="project" value="InterPro"/>
</dbReference>
<dbReference type="InterPro" id="IPR029058">
    <property type="entry name" value="AB_hydrolase_fold"/>
</dbReference>
<organism evidence="4 5">
    <name type="scientific">Sulfobacillus benefaciens</name>
    <dbReference type="NCBI Taxonomy" id="453960"/>
    <lineage>
        <taxon>Bacteria</taxon>
        <taxon>Bacillati</taxon>
        <taxon>Bacillota</taxon>
        <taxon>Clostridia</taxon>
        <taxon>Eubacteriales</taxon>
        <taxon>Clostridiales Family XVII. Incertae Sedis</taxon>
        <taxon>Sulfobacillus</taxon>
    </lineage>
</organism>
<dbReference type="PANTHER" id="PTHR42776:SF27">
    <property type="entry name" value="DIPEPTIDYL PEPTIDASE FAMILY MEMBER 6"/>
    <property type="match status" value="1"/>
</dbReference>
<evidence type="ECO:0000313" key="5">
    <source>
        <dbReference type="Proteomes" id="UP000242699"/>
    </source>
</evidence>
<feature type="domain" description="Peptidase S9 prolyl oligopeptidase catalytic" evidence="3">
    <location>
        <begin position="461"/>
        <end position="670"/>
    </location>
</feature>